<reference evidence="2 3" key="1">
    <citation type="journal article" date="2019" name="Mol. Biol. Evol.">
        <title>Blast fungal genomes show frequent chromosomal changes, gene gains and losses, and effector gene turnover.</title>
        <authorList>
            <person name="Gomez Luciano L.B."/>
            <person name="Jason Tsai I."/>
            <person name="Chuma I."/>
            <person name="Tosa Y."/>
            <person name="Chen Y.H."/>
            <person name="Li J.Y."/>
            <person name="Li M.Y."/>
            <person name="Jade Lu M.Y."/>
            <person name="Nakayashiki H."/>
            <person name="Li W.H."/>
        </authorList>
    </citation>
    <scope>NUCLEOTIDE SEQUENCE [LARGE SCALE GENOMIC DNA]</scope>
    <source>
        <strain evidence="2">MZ5-1-6</strain>
    </source>
</reference>
<feature type="compositionally biased region" description="Pro residues" evidence="1">
    <location>
        <begin position="329"/>
        <end position="341"/>
    </location>
</feature>
<feature type="region of interest" description="Disordered" evidence="1">
    <location>
        <begin position="234"/>
        <end position="301"/>
    </location>
</feature>
<protein>
    <submittedName>
        <fullName evidence="2">Uncharacterized protein</fullName>
    </submittedName>
</protein>
<accession>A0A4P7NIQ3</accession>
<feature type="compositionally biased region" description="Acidic residues" evidence="1">
    <location>
        <begin position="124"/>
        <end position="137"/>
    </location>
</feature>
<proteinExistence type="predicted"/>
<dbReference type="Proteomes" id="UP000294847">
    <property type="component" value="Chromosome 4"/>
</dbReference>
<gene>
    <name evidence="2" type="ORF">PoMZ_08842</name>
</gene>
<feature type="compositionally biased region" description="Low complexity" evidence="1">
    <location>
        <begin position="234"/>
        <end position="244"/>
    </location>
</feature>
<sequence length="596" mass="65454">MPAKLKPLLLPQMVEDRRKEADQTFFYLQDNISSSEMASPVTPTFSQRDGHMQQYSSSTSSLELSASYCSDSSVSPAALAQVASQMLNQNILPTASTSSSTNTSASTSATATKTPTPKRSLPDVQEEPFERDGDDTLLPEPFDFPESLDIDDDAYCLCSDICEHHRPSLPHSASMPFDETDHEMDFMSDSDFPFATIKRQRGRSGGNDSPLSGLTSRIRLPSISRWRSTERRAAASSLSFSPASETTLDYRPSMSIGPSSRSSSVSRGRRPTLDRTFEPPLPPTPALSFYESSATSRDSISVPTPLDIEAANELGRSLERERAMATTPLLPPLMTKPPPSAAPSAPQSPLEFPKIEPYQQTTFSSPELSLSSPQYFPAPALSTKPSISSFRHYQSSSISAPATACPSEVSSPMFNLGLELQQPDSWSDRLGHANFTILPKPYVPQEVSDLAVLEALRADWNQARINFTKHLVRTGEHYGATSKTYQLTEEKWAEIELEWRLAHDTVVARFSAMCNGNGDTSEALRWRHQQEDVTLPSTVPVMLDGEGGKFPAMGDEDIVGPMIRDAAMSRELSPSRHGGASRFWRSIVGRVNGMKK</sequence>
<feature type="compositionally biased region" description="Polar residues" evidence="1">
    <location>
        <begin position="290"/>
        <end position="301"/>
    </location>
</feature>
<dbReference type="OMA" id="KIPRLHD"/>
<evidence type="ECO:0000256" key="1">
    <source>
        <dbReference type="SAM" id="MobiDB-lite"/>
    </source>
</evidence>
<feature type="region of interest" description="Disordered" evidence="1">
    <location>
        <begin position="329"/>
        <end position="352"/>
    </location>
</feature>
<feature type="region of interest" description="Disordered" evidence="1">
    <location>
        <begin position="37"/>
        <end position="57"/>
    </location>
</feature>
<dbReference type="AlphaFoldDB" id="A0A4P7NIQ3"/>
<organism evidence="2 3">
    <name type="scientific">Pyricularia oryzae</name>
    <name type="common">Rice blast fungus</name>
    <name type="synonym">Magnaporthe oryzae</name>
    <dbReference type="NCBI Taxonomy" id="318829"/>
    <lineage>
        <taxon>Eukaryota</taxon>
        <taxon>Fungi</taxon>
        <taxon>Dikarya</taxon>
        <taxon>Ascomycota</taxon>
        <taxon>Pezizomycotina</taxon>
        <taxon>Sordariomycetes</taxon>
        <taxon>Sordariomycetidae</taxon>
        <taxon>Magnaporthales</taxon>
        <taxon>Pyriculariaceae</taxon>
        <taxon>Pyricularia</taxon>
    </lineage>
</organism>
<evidence type="ECO:0000313" key="3">
    <source>
        <dbReference type="Proteomes" id="UP000294847"/>
    </source>
</evidence>
<feature type="compositionally biased region" description="Polar residues" evidence="1">
    <location>
        <begin position="37"/>
        <end position="47"/>
    </location>
</feature>
<feature type="compositionally biased region" description="Low complexity" evidence="1">
    <location>
        <begin position="94"/>
        <end position="112"/>
    </location>
</feature>
<name>A0A4P7NIQ3_PYROR</name>
<feature type="compositionally biased region" description="Low complexity" evidence="1">
    <location>
        <begin position="251"/>
        <end position="266"/>
    </location>
</feature>
<evidence type="ECO:0000313" key="2">
    <source>
        <dbReference type="EMBL" id="QBZ61884.1"/>
    </source>
</evidence>
<feature type="region of interest" description="Disordered" evidence="1">
    <location>
        <begin position="94"/>
        <end position="139"/>
    </location>
</feature>
<dbReference type="EMBL" id="CP034207">
    <property type="protein sequence ID" value="QBZ61884.1"/>
    <property type="molecule type" value="Genomic_DNA"/>
</dbReference>